<reference evidence="2" key="1">
    <citation type="submission" date="2021-02" db="EMBL/GenBank/DDBJ databases">
        <authorList>
            <person name="Nowell W R."/>
        </authorList>
    </citation>
    <scope>NUCLEOTIDE SEQUENCE</scope>
</reference>
<dbReference type="EMBL" id="CAJOAX010004660">
    <property type="protein sequence ID" value="CAF3915660.1"/>
    <property type="molecule type" value="Genomic_DNA"/>
</dbReference>
<dbReference type="AlphaFoldDB" id="A0A819IMJ2"/>
<protein>
    <recommendedName>
        <fullName evidence="4">Pentatricopeptide repeat-containing protein</fullName>
    </recommendedName>
</protein>
<evidence type="ECO:0008006" key="4">
    <source>
        <dbReference type="Google" id="ProtNLM"/>
    </source>
</evidence>
<dbReference type="Proteomes" id="UP000663882">
    <property type="component" value="Unassembled WGS sequence"/>
</dbReference>
<accession>A0A819IMJ2</accession>
<evidence type="ECO:0000313" key="3">
    <source>
        <dbReference type="Proteomes" id="UP000663823"/>
    </source>
</evidence>
<proteinExistence type="predicted"/>
<organism evidence="2 3">
    <name type="scientific">Rotaria sordida</name>
    <dbReference type="NCBI Taxonomy" id="392033"/>
    <lineage>
        <taxon>Eukaryota</taxon>
        <taxon>Metazoa</taxon>
        <taxon>Spiralia</taxon>
        <taxon>Gnathifera</taxon>
        <taxon>Rotifera</taxon>
        <taxon>Eurotatoria</taxon>
        <taxon>Bdelloidea</taxon>
        <taxon>Philodinida</taxon>
        <taxon>Philodinidae</taxon>
        <taxon>Rotaria</taxon>
    </lineage>
</organism>
<evidence type="ECO:0000313" key="1">
    <source>
        <dbReference type="EMBL" id="CAF1358379.1"/>
    </source>
</evidence>
<gene>
    <name evidence="2" type="ORF">OTI717_LOCUS24539</name>
    <name evidence="1" type="ORF">RFH988_LOCUS32681</name>
</gene>
<dbReference type="EMBL" id="CAJNOO010003882">
    <property type="protein sequence ID" value="CAF1358379.1"/>
    <property type="molecule type" value="Genomic_DNA"/>
</dbReference>
<dbReference type="Proteomes" id="UP000663823">
    <property type="component" value="Unassembled WGS sequence"/>
</dbReference>
<dbReference type="InterPro" id="IPR011990">
    <property type="entry name" value="TPR-like_helical_dom_sf"/>
</dbReference>
<sequence length="123" mass="13842">MANKAIDLYNEIINPNEVIIILLFNACAQLATNETLNLIKKVFKEIPKDYHSNTGLLTSLLDALMKSGDVVYAESLLEKSANKSISMYGAMMKGEIYIFINIFHLSKLLSVDRPLIEKVDFMV</sequence>
<dbReference type="Gene3D" id="1.25.40.10">
    <property type="entry name" value="Tetratricopeptide repeat domain"/>
    <property type="match status" value="1"/>
</dbReference>
<dbReference type="OrthoDB" id="10057349at2759"/>
<comment type="caution">
    <text evidence="2">The sequence shown here is derived from an EMBL/GenBank/DDBJ whole genome shotgun (WGS) entry which is preliminary data.</text>
</comment>
<name>A0A819IMJ2_9BILA</name>
<evidence type="ECO:0000313" key="2">
    <source>
        <dbReference type="EMBL" id="CAF3915660.1"/>
    </source>
</evidence>